<evidence type="ECO:0000313" key="2">
    <source>
        <dbReference type="EMBL" id="KAF9328855.1"/>
    </source>
</evidence>
<keyword evidence="3" id="KW-1185">Reference proteome</keyword>
<comment type="caution">
    <text evidence="2">The sequence shown here is derived from an EMBL/GenBank/DDBJ whole genome shotgun (WGS) entry which is preliminary data.</text>
</comment>
<name>A0A9P5SKP2_9FUNG</name>
<evidence type="ECO:0000256" key="1">
    <source>
        <dbReference type="SAM" id="MobiDB-lite"/>
    </source>
</evidence>
<gene>
    <name evidence="2" type="ORF">BG006_008021</name>
</gene>
<accession>A0A9P5SKP2</accession>
<dbReference type="AlphaFoldDB" id="A0A9P5SKP2"/>
<dbReference type="InterPro" id="IPR016181">
    <property type="entry name" value="Acyl_CoA_acyltransferase"/>
</dbReference>
<proteinExistence type="predicted"/>
<dbReference type="EMBL" id="JAAAUY010000526">
    <property type="protein sequence ID" value="KAF9328855.1"/>
    <property type="molecule type" value="Genomic_DNA"/>
</dbReference>
<sequence length="529" mass="59096">MTTDTQDIAPVTKGASPTKPTRPERIDIGDGLIMRWSTKADARNIADCMAECFKWIPIGVPVAEDEEPTRNEWVHAGCLRLLRGNHTVMTENDYAIVENTLAKEGENPIIACTCLMTGTGYYGDVDLSLGKPEAVGCLPEYRNKGLIRRLFLEMIHPASEARGDIIQFLPGIPHFYLQFGYEYALGVRPVRAIHDVSKKIPTLATGETESFTLREPTLADLPYLVEMSSPKRMLNQAQIGAYYDEHYWRYTIHTVLETAESPYDINRISRIIVDPKTGKDAGLVMLCGHSIKYLGIFTLDKGYSYREALYPVLRQLLAAASEPTPFDKREAAKKAAAEAKESPIFSSIGIALDTQHPVYKLLEPKSEPFGPKHRLYTRIPSYATFIQRVASTLERRIAESPLAGITASFRFNFFRKVEGAAGKQLEIVIADGKIVSASDDYLEPSPRAQMEAARERIAAAKAAGVADKKPLVFKAEFAPLTFTRLVVGDLSLDEMLDFYSQASVEGDEAKMLLKIMFPKNVFHLDVFWW</sequence>
<reference evidence="2" key="1">
    <citation type="journal article" date="2020" name="Fungal Divers.">
        <title>Resolving the Mortierellaceae phylogeny through synthesis of multi-gene phylogenetics and phylogenomics.</title>
        <authorList>
            <person name="Vandepol N."/>
            <person name="Liber J."/>
            <person name="Desiro A."/>
            <person name="Na H."/>
            <person name="Kennedy M."/>
            <person name="Barry K."/>
            <person name="Grigoriev I.V."/>
            <person name="Miller A.N."/>
            <person name="O'Donnell K."/>
            <person name="Stajich J.E."/>
            <person name="Bonito G."/>
        </authorList>
    </citation>
    <scope>NUCLEOTIDE SEQUENCE</scope>
    <source>
        <strain evidence="2">NVP1</strain>
    </source>
</reference>
<protein>
    <submittedName>
        <fullName evidence="2">Uncharacterized protein</fullName>
    </submittedName>
</protein>
<dbReference type="SUPFAM" id="SSF55729">
    <property type="entry name" value="Acyl-CoA N-acyltransferases (Nat)"/>
    <property type="match status" value="1"/>
</dbReference>
<dbReference type="Proteomes" id="UP000696485">
    <property type="component" value="Unassembled WGS sequence"/>
</dbReference>
<dbReference type="Gene3D" id="3.40.630.30">
    <property type="match status" value="1"/>
</dbReference>
<organism evidence="2 3">
    <name type="scientific">Podila minutissima</name>
    <dbReference type="NCBI Taxonomy" id="64525"/>
    <lineage>
        <taxon>Eukaryota</taxon>
        <taxon>Fungi</taxon>
        <taxon>Fungi incertae sedis</taxon>
        <taxon>Mucoromycota</taxon>
        <taxon>Mortierellomycotina</taxon>
        <taxon>Mortierellomycetes</taxon>
        <taxon>Mortierellales</taxon>
        <taxon>Mortierellaceae</taxon>
        <taxon>Podila</taxon>
    </lineage>
</organism>
<evidence type="ECO:0000313" key="3">
    <source>
        <dbReference type="Proteomes" id="UP000696485"/>
    </source>
</evidence>
<feature type="region of interest" description="Disordered" evidence="1">
    <location>
        <begin position="1"/>
        <end position="24"/>
    </location>
</feature>